<dbReference type="OrthoDB" id="1933483at2759"/>
<dbReference type="CDD" id="cd06661">
    <property type="entry name" value="GGCT_like"/>
    <property type="match status" value="1"/>
</dbReference>
<dbReference type="InParanoid" id="A0A0L0HA77"/>
<dbReference type="FunCoup" id="A0A0L0HA77">
    <property type="interactions" value="303"/>
</dbReference>
<dbReference type="RefSeq" id="XP_016605854.1">
    <property type="nucleotide sequence ID" value="XM_016755006.1"/>
</dbReference>
<dbReference type="OMA" id="WIFGYGE"/>
<evidence type="ECO:0000256" key="2">
    <source>
        <dbReference type="ARBA" id="ARBA00023239"/>
    </source>
</evidence>
<reference evidence="3 4" key="1">
    <citation type="submission" date="2009-08" db="EMBL/GenBank/DDBJ databases">
        <title>The Genome Sequence of Spizellomyces punctatus strain DAOM BR117.</title>
        <authorList>
            <consortium name="The Broad Institute Genome Sequencing Platform"/>
            <person name="Russ C."/>
            <person name="Cuomo C."/>
            <person name="Shea T."/>
            <person name="Young S.K."/>
            <person name="Zeng Q."/>
            <person name="Koehrsen M."/>
            <person name="Haas B."/>
            <person name="Borodovsky M."/>
            <person name="Guigo R."/>
            <person name="Alvarado L."/>
            <person name="Berlin A."/>
            <person name="Bochicchio J."/>
            <person name="Borenstein D."/>
            <person name="Chapman S."/>
            <person name="Chen Z."/>
            <person name="Engels R."/>
            <person name="Freedman E."/>
            <person name="Gellesch M."/>
            <person name="Goldberg J."/>
            <person name="Griggs A."/>
            <person name="Gujja S."/>
            <person name="Heiman D."/>
            <person name="Hepburn T."/>
            <person name="Howarth C."/>
            <person name="Jen D."/>
            <person name="Larson L."/>
            <person name="Lewis B."/>
            <person name="Mehta T."/>
            <person name="Park D."/>
            <person name="Pearson M."/>
            <person name="Roberts A."/>
            <person name="Saif S."/>
            <person name="Shenoy N."/>
            <person name="Sisk P."/>
            <person name="Stolte C."/>
            <person name="Sykes S."/>
            <person name="Thomson T."/>
            <person name="Walk T."/>
            <person name="White J."/>
            <person name="Yandava C."/>
            <person name="Burger G."/>
            <person name="Gray M.W."/>
            <person name="Holland P.W.H."/>
            <person name="King N."/>
            <person name="Lang F.B.F."/>
            <person name="Roger A.J."/>
            <person name="Ruiz-Trillo I."/>
            <person name="Lander E."/>
            <person name="Nusbaum C."/>
        </authorList>
    </citation>
    <scope>NUCLEOTIDE SEQUENCE [LARGE SCALE GENOMIC DNA]</scope>
    <source>
        <strain evidence="3 4">DAOM BR117</strain>
    </source>
</reference>
<dbReference type="AlphaFoldDB" id="A0A0L0HA77"/>
<dbReference type="InterPro" id="IPR036568">
    <property type="entry name" value="GGCT-like_sf"/>
</dbReference>
<dbReference type="Pfam" id="PF04752">
    <property type="entry name" value="ChaC"/>
    <property type="match status" value="1"/>
</dbReference>
<dbReference type="InterPro" id="IPR006840">
    <property type="entry name" value="ChaC"/>
</dbReference>
<proteinExistence type="predicted"/>
<gene>
    <name evidence="3" type="ORF">SPPG_06809</name>
</gene>
<dbReference type="InterPro" id="IPR013024">
    <property type="entry name" value="GGCT-like"/>
</dbReference>
<dbReference type="EC" id="4.3.2.7" evidence="1"/>
<evidence type="ECO:0000313" key="3">
    <source>
        <dbReference type="EMBL" id="KNC97814.1"/>
    </source>
</evidence>
<dbReference type="GO" id="GO:0061928">
    <property type="term" value="F:glutathione specific gamma-glutamylcyclotransferase activity"/>
    <property type="evidence" value="ECO:0007669"/>
    <property type="project" value="UniProtKB-EC"/>
</dbReference>
<dbReference type="EMBL" id="KQ257462">
    <property type="protein sequence ID" value="KNC97814.1"/>
    <property type="molecule type" value="Genomic_DNA"/>
</dbReference>
<organism evidence="3 4">
    <name type="scientific">Spizellomyces punctatus (strain DAOM BR117)</name>
    <dbReference type="NCBI Taxonomy" id="645134"/>
    <lineage>
        <taxon>Eukaryota</taxon>
        <taxon>Fungi</taxon>
        <taxon>Fungi incertae sedis</taxon>
        <taxon>Chytridiomycota</taxon>
        <taxon>Chytridiomycota incertae sedis</taxon>
        <taxon>Chytridiomycetes</taxon>
        <taxon>Spizellomycetales</taxon>
        <taxon>Spizellomycetaceae</taxon>
        <taxon>Spizellomyces</taxon>
    </lineage>
</organism>
<evidence type="ECO:0000313" key="4">
    <source>
        <dbReference type="Proteomes" id="UP000053201"/>
    </source>
</evidence>
<accession>A0A0L0HA77</accession>
<dbReference type="PANTHER" id="PTHR12192:SF2">
    <property type="entry name" value="GLUTATHIONE-SPECIFIC GAMMA-GLUTAMYLCYCLOTRANSFERASE 2"/>
    <property type="match status" value="1"/>
</dbReference>
<protein>
    <recommendedName>
        <fullName evidence="1">glutathione-specific gamma-glutamylcyclotransferase</fullName>
        <ecNumber evidence="1">4.3.2.7</ecNumber>
    </recommendedName>
</protein>
<dbReference type="PANTHER" id="PTHR12192">
    <property type="entry name" value="CATION TRANSPORT PROTEIN CHAC-RELATED"/>
    <property type="match status" value="1"/>
</dbReference>
<evidence type="ECO:0000256" key="1">
    <source>
        <dbReference type="ARBA" id="ARBA00012344"/>
    </source>
</evidence>
<dbReference type="SUPFAM" id="SSF110857">
    <property type="entry name" value="Gamma-glutamyl cyclotransferase-like"/>
    <property type="match status" value="1"/>
</dbReference>
<dbReference type="Proteomes" id="UP000053201">
    <property type="component" value="Unassembled WGS sequence"/>
</dbReference>
<dbReference type="Gene3D" id="3.10.490.10">
    <property type="entry name" value="Gamma-glutamyl cyclotransferase-like"/>
    <property type="match status" value="1"/>
</dbReference>
<name>A0A0L0HA77_SPIPD</name>
<dbReference type="GeneID" id="27690085"/>
<dbReference type="STRING" id="645134.A0A0L0HA77"/>
<dbReference type="GO" id="GO:0006751">
    <property type="term" value="P:glutathione catabolic process"/>
    <property type="evidence" value="ECO:0007669"/>
    <property type="project" value="InterPro"/>
</dbReference>
<dbReference type="GO" id="GO:0005737">
    <property type="term" value="C:cytoplasm"/>
    <property type="evidence" value="ECO:0007669"/>
    <property type="project" value="TreeGrafter"/>
</dbReference>
<dbReference type="VEuPathDB" id="FungiDB:SPPG_06809"/>
<keyword evidence="4" id="KW-1185">Reference proteome</keyword>
<sequence length="323" mass="35704">MWVFGYGSLVWKVDFPYEKRIPGYVRGYVRRFWQGSTDHRGTPSSPGRVVTLIPYEEWLHTYGMADPHKHSPTDCCWGVAYKIPDEKVESVKAHLDHREKNGYQIFTSDVYHPDGGKDAEGNDLPVVKDAMVYVATGDNESFLGPVDLELMAKQIAETKGPSGWNADYLLGLCHSMRILAPHAPDPHLIELEKAVLDALEASRHSSATSHLVLPHGSIREQDLEHLRSLLDVDIKALLMGEKAANKAASLAHEAQNGVGRVSACTPSVDGQNIMLTVTAEARTVTDETGHVNETVDTCVSFVDQHGRTRDLARSVVIVDESDR</sequence>
<dbReference type="eggNOG" id="KOG3182">
    <property type="taxonomic scope" value="Eukaryota"/>
</dbReference>
<keyword evidence="2" id="KW-0456">Lyase</keyword>